<name>A0ABQ9FQD1_TEGGR</name>
<organism evidence="3 4">
    <name type="scientific">Tegillarca granosa</name>
    <name type="common">Malaysian cockle</name>
    <name type="synonym">Anadara granosa</name>
    <dbReference type="NCBI Taxonomy" id="220873"/>
    <lineage>
        <taxon>Eukaryota</taxon>
        <taxon>Metazoa</taxon>
        <taxon>Spiralia</taxon>
        <taxon>Lophotrochozoa</taxon>
        <taxon>Mollusca</taxon>
        <taxon>Bivalvia</taxon>
        <taxon>Autobranchia</taxon>
        <taxon>Pteriomorphia</taxon>
        <taxon>Arcoida</taxon>
        <taxon>Arcoidea</taxon>
        <taxon>Arcidae</taxon>
        <taxon>Tegillarca</taxon>
    </lineage>
</organism>
<protein>
    <recommendedName>
        <fullName evidence="2">HTH psq-type domain-containing protein</fullName>
    </recommendedName>
</protein>
<feature type="compositionally biased region" description="Basic and acidic residues" evidence="1">
    <location>
        <begin position="443"/>
        <end position="457"/>
    </location>
</feature>
<reference evidence="3 4" key="1">
    <citation type="submission" date="2022-12" db="EMBL/GenBank/DDBJ databases">
        <title>Chromosome-level genome of Tegillarca granosa.</title>
        <authorList>
            <person name="Kim J."/>
        </authorList>
    </citation>
    <scope>NUCLEOTIDE SEQUENCE [LARGE SCALE GENOMIC DNA]</scope>
    <source>
        <strain evidence="3">Teg-2019</strain>
        <tissue evidence="3">Adductor muscle</tissue>
    </source>
</reference>
<accession>A0ABQ9FQD1</accession>
<dbReference type="Pfam" id="PF05225">
    <property type="entry name" value="HTH_psq"/>
    <property type="match status" value="1"/>
</dbReference>
<gene>
    <name evidence="3" type="ORF">KUTeg_003223</name>
</gene>
<sequence length="515" mass="57869">MSVYKASRQYGVPESTLRDCTRGNVSLDANPGPDRLFSYEEEKELVEHLKYTASIGYGYTKSNVQYLASEFAVACKKEICLKHPLVKDIFMPQCIYYIDETGLSLEHSPPKIISAKDTKPQACTSSRSSNITIIGGAKRWNDSFLDGTPAGSSGKCSESGWSNSSVFYNYMTRHFVKYVTVSKDEPLLVLYDGTKEQYNFVRFTTAHFTPYTTIRCWVFGPLKSVYNHECQQFLRKNPGKQITKYEVWQLSGKAYTKSMTPENLASAFRKAGVYPCDKSVITPVDFVPSQIYSKDPQCTTGDSLPANTSVTPGQDNLQNLTSAKIANSCTTSSVTDSNNNSFFEVHKINAVRNRPARKFVPPYLCGNLSKQKNVTMLENTAKRQEKKTQVIEKANSIKIKSTTCKPNPRKRKQGSTENTKFKFSKQKSIIEEENVVPSTSGLGRKEGPIPVDKKSEFSESDSESSDSEEKCCVCDKFTPAEVRKCTSIIFTKWARCDFCPHWTHLSFCCDTTVIR</sequence>
<dbReference type="Gene3D" id="1.10.10.60">
    <property type="entry name" value="Homeodomain-like"/>
    <property type="match status" value="1"/>
</dbReference>
<keyword evidence="4" id="KW-1185">Reference proteome</keyword>
<dbReference type="InterPro" id="IPR007889">
    <property type="entry name" value="HTH_Psq"/>
</dbReference>
<evidence type="ECO:0000259" key="2">
    <source>
        <dbReference type="Pfam" id="PF05225"/>
    </source>
</evidence>
<evidence type="ECO:0000313" key="4">
    <source>
        <dbReference type="Proteomes" id="UP001217089"/>
    </source>
</evidence>
<dbReference type="Proteomes" id="UP001217089">
    <property type="component" value="Unassembled WGS sequence"/>
</dbReference>
<feature type="domain" description="HTH psq-type" evidence="2">
    <location>
        <begin position="1"/>
        <end position="27"/>
    </location>
</feature>
<feature type="region of interest" description="Disordered" evidence="1">
    <location>
        <begin position="435"/>
        <end position="466"/>
    </location>
</feature>
<proteinExistence type="predicted"/>
<evidence type="ECO:0000256" key="1">
    <source>
        <dbReference type="SAM" id="MobiDB-lite"/>
    </source>
</evidence>
<comment type="caution">
    <text evidence="3">The sequence shown here is derived from an EMBL/GenBank/DDBJ whole genome shotgun (WGS) entry which is preliminary data.</text>
</comment>
<evidence type="ECO:0000313" key="3">
    <source>
        <dbReference type="EMBL" id="KAJ8318132.1"/>
    </source>
</evidence>
<dbReference type="EMBL" id="JARBDR010000214">
    <property type="protein sequence ID" value="KAJ8318132.1"/>
    <property type="molecule type" value="Genomic_DNA"/>
</dbReference>